<dbReference type="AlphaFoldDB" id="A0A0K2UWG5"/>
<accession>A0A0K2UWG5</accession>
<reference evidence="1" key="1">
    <citation type="submission" date="2014-05" db="EMBL/GenBank/DDBJ databases">
        <authorList>
            <person name="Chronopoulou M."/>
        </authorList>
    </citation>
    <scope>NUCLEOTIDE SEQUENCE</scope>
    <source>
        <tissue evidence="1">Whole organism</tissue>
    </source>
</reference>
<protein>
    <submittedName>
        <fullName evidence="1">Uncharacterized protein</fullName>
    </submittedName>
</protein>
<organism evidence="1">
    <name type="scientific">Lepeophtheirus salmonis</name>
    <name type="common">Salmon louse</name>
    <name type="synonym">Caligus salmonis</name>
    <dbReference type="NCBI Taxonomy" id="72036"/>
    <lineage>
        <taxon>Eukaryota</taxon>
        <taxon>Metazoa</taxon>
        <taxon>Ecdysozoa</taxon>
        <taxon>Arthropoda</taxon>
        <taxon>Crustacea</taxon>
        <taxon>Multicrustacea</taxon>
        <taxon>Hexanauplia</taxon>
        <taxon>Copepoda</taxon>
        <taxon>Siphonostomatoida</taxon>
        <taxon>Caligidae</taxon>
        <taxon>Lepeophtheirus</taxon>
    </lineage>
</organism>
<dbReference type="Gene3D" id="3.10.10.10">
    <property type="entry name" value="HIV Type 1 Reverse Transcriptase, subunit A, domain 1"/>
    <property type="match status" value="1"/>
</dbReference>
<dbReference type="SUPFAM" id="SSF56672">
    <property type="entry name" value="DNA/RNA polymerases"/>
    <property type="match status" value="1"/>
</dbReference>
<dbReference type="InterPro" id="IPR043502">
    <property type="entry name" value="DNA/RNA_pol_sf"/>
</dbReference>
<dbReference type="GO" id="GO:0071897">
    <property type="term" value="P:DNA biosynthetic process"/>
    <property type="evidence" value="ECO:0007669"/>
    <property type="project" value="UniProtKB-ARBA"/>
</dbReference>
<dbReference type="EMBL" id="HACA01025242">
    <property type="protein sequence ID" value="CDW42603.1"/>
    <property type="molecule type" value="Transcribed_RNA"/>
</dbReference>
<proteinExistence type="predicted"/>
<feature type="non-terminal residue" evidence="1">
    <location>
        <position position="1"/>
    </location>
</feature>
<sequence>NNGNSIFESFIYYCWRIPFHFSALFDEDYPQTFSHTLHQYYWTTHSCYSSLSGSCVLQHSKNEIDSFLQQGIIRLSSSCWATALHIVPKNNVGVHPCGDYKALNAQLVIDRYNVHVLTDHKPLTTAFLNYKSTNSPIYTTTSPGVSIEIYYRYCQIEVEDKLPADVLSRNGKSLFSAPLIEYAAIASSKSSCPELLQLIANPSIKLKKITVGGTDILIVR</sequence>
<name>A0A0K2UWG5_LEPSM</name>
<evidence type="ECO:0000313" key="1">
    <source>
        <dbReference type="EMBL" id="CDW42603.1"/>
    </source>
</evidence>